<protein>
    <recommendedName>
        <fullName evidence="2">Condensation domain-containing protein</fullName>
    </recommendedName>
</protein>
<keyword evidence="4" id="KW-1185">Reference proteome</keyword>
<dbReference type="EMBL" id="BNBO01000026">
    <property type="protein sequence ID" value="GHH75555.1"/>
    <property type="molecule type" value="Genomic_DNA"/>
</dbReference>
<name>A0A919G1N8_9ACTN</name>
<dbReference type="AlphaFoldDB" id="A0A919G1N8"/>
<dbReference type="Gene3D" id="3.30.559.10">
    <property type="entry name" value="Chloramphenicol acetyltransferase-like domain"/>
    <property type="match status" value="1"/>
</dbReference>
<accession>A0A919G1N8</accession>
<dbReference type="SUPFAM" id="SSF141571">
    <property type="entry name" value="Pentapeptide repeat-like"/>
    <property type="match status" value="1"/>
</dbReference>
<dbReference type="GO" id="GO:0009366">
    <property type="term" value="C:enterobactin synthetase complex"/>
    <property type="evidence" value="ECO:0007669"/>
    <property type="project" value="TreeGrafter"/>
</dbReference>
<evidence type="ECO:0000259" key="2">
    <source>
        <dbReference type="Pfam" id="PF00668"/>
    </source>
</evidence>
<dbReference type="GO" id="GO:0031177">
    <property type="term" value="F:phosphopantetheine binding"/>
    <property type="evidence" value="ECO:0007669"/>
    <property type="project" value="TreeGrafter"/>
</dbReference>
<dbReference type="GO" id="GO:0043041">
    <property type="term" value="P:amino acid activation for nonribosomal peptide biosynthetic process"/>
    <property type="evidence" value="ECO:0007669"/>
    <property type="project" value="TreeGrafter"/>
</dbReference>
<dbReference type="GO" id="GO:0005829">
    <property type="term" value="C:cytosol"/>
    <property type="evidence" value="ECO:0007669"/>
    <property type="project" value="TreeGrafter"/>
</dbReference>
<dbReference type="SUPFAM" id="SSF52777">
    <property type="entry name" value="CoA-dependent acyltransferases"/>
    <property type="match status" value="2"/>
</dbReference>
<organism evidence="3 4">
    <name type="scientific">Kitasatospora indigofera</name>
    <dbReference type="NCBI Taxonomy" id="67307"/>
    <lineage>
        <taxon>Bacteria</taxon>
        <taxon>Bacillati</taxon>
        <taxon>Actinomycetota</taxon>
        <taxon>Actinomycetes</taxon>
        <taxon>Kitasatosporales</taxon>
        <taxon>Streptomycetaceae</taxon>
        <taxon>Kitasatospora</taxon>
    </lineage>
</organism>
<comment type="caution">
    <text evidence="3">The sequence shown here is derived from an EMBL/GenBank/DDBJ whole genome shotgun (WGS) entry which is preliminary data.</text>
</comment>
<dbReference type="Pfam" id="PF00668">
    <property type="entry name" value="Condensation"/>
    <property type="match status" value="1"/>
</dbReference>
<dbReference type="Proteomes" id="UP000617734">
    <property type="component" value="Unassembled WGS sequence"/>
</dbReference>
<dbReference type="InterPro" id="IPR001242">
    <property type="entry name" value="Condensation_dom"/>
</dbReference>
<dbReference type="GO" id="GO:0008610">
    <property type="term" value="P:lipid biosynthetic process"/>
    <property type="evidence" value="ECO:0007669"/>
    <property type="project" value="UniProtKB-ARBA"/>
</dbReference>
<dbReference type="GO" id="GO:0047527">
    <property type="term" value="F:2,3-dihydroxybenzoate-serine ligase activity"/>
    <property type="evidence" value="ECO:0007669"/>
    <property type="project" value="TreeGrafter"/>
</dbReference>
<dbReference type="PANTHER" id="PTHR45527:SF1">
    <property type="entry name" value="FATTY ACID SYNTHASE"/>
    <property type="match status" value="1"/>
</dbReference>
<reference evidence="3" key="2">
    <citation type="submission" date="2020-09" db="EMBL/GenBank/DDBJ databases">
        <authorList>
            <person name="Sun Q."/>
            <person name="Ohkuma M."/>
        </authorList>
    </citation>
    <scope>NUCLEOTIDE SEQUENCE</scope>
    <source>
        <strain evidence="3">JCM 4646</strain>
    </source>
</reference>
<dbReference type="GO" id="GO:0009239">
    <property type="term" value="P:enterobactin biosynthetic process"/>
    <property type="evidence" value="ECO:0007669"/>
    <property type="project" value="TreeGrafter"/>
</dbReference>
<gene>
    <name evidence="3" type="ORF">GCM10018781_44640</name>
</gene>
<feature type="region of interest" description="Disordered" evidence="1">
    <location>
        <begin position="660"/>
        <end position="691"/>
    </location>
</feature>
<dbReference type="RefSeq" id="WP_190212657.1">
    <property type="nucleotide sequence ID" value="NZ_BNBO01000026.1"/>
</dbReference>
<feature type="compositionally biased region" description="Basic and acidic residues" evidence="1">
    <location>
        <begin position="679"/>
        <end position="691"/>
    </location>
</feature>
<evidence type="ECO:0000256" key="1">
    <source>
        <dbReference type="SAM" id="MobiDB-lite"/>
    </source>
</evidence>
<dbReference type="InterPro" id="IPR023213">
    <property type="entry name" value="CAT-like_dom_sf"/>
</dbReference>
<reference evidence="3" key="1">
    <citation type="journal article" date="2014" name="Int. J. Syst. Evol. Microbiol.">
        <title>Complete genome sequence of Corynebacterium casei LMG S-19264T (=DSM 44701T), isolated from a smear-ripened cheese.</title>
        <authorList>
            <consortium name="US DOE Joint Genome Institute (JGI-PGF)"/>
            <person name="Walter F."/>
            <person name="Albersmeier A."/>
            <person name="Kalinowski J."/>
            <person name="Ruckert C."/>
        </authorList>
    </citation>
    <scope>NUCLEOTIDE SEQUENCE</scope>
    <source>
        <strain evidence="3">JCM 4646</strain>
    </source>
</reference>
<feature type="compositionally biased region" description="Basic and acidic residues" evidence="1">
    <location>
        <begin position="660"/>
        <end position="669"/>
    </location>
</feature>
<dbReference type="PANTHER" id="PTHR45527">
    <property type="entry name" value="NONRIBOSOMAL PEPTIDE SYNTHETASE"/>
    <property type="match status" value="1"/>
</dbReference>
<sequence length="691" mass="72788">MTPTRRITVRYSAEGGGSGPLTMGQDNMIRCIRRDDPEQINKEAVWPVPAGTDLPAALAALRTLAERHASLRTVFPSGPDGFPARQEVRGEGEFTVRVVEAGLLGERELDRLADDLARADNAVPFDLAADFPLRCTLVTAEDRPVRMPVVICHSGADGAATALLIQEWLLLAAGKELPPATARTPLEVAAFESSALGRRRATASLRHWERILRTGPQAVFADSRITGPPDVVSTLILRSREAAEHLTAASLRTGASPSVVLLAAFAALVAHRADQPRLVIAALSANRHRPVMADHIGTLAQDAFMAVDTGLRDLDEVIGHTKAASLAGYWHSTFDAEQIWRMIDDVAHLRGSRYARHVVVNDLSLTIPESASDARPPAVADPEISWFPDQRVPVRLMFNILRVNGSLELALLACPQVLDRTEIEEFARGLLAVVRAAATGPVPLAGLDALTTVRPGVREGDWHEVDGSWIDLDAVRQLLADVLGAGVATGAVANASVANVDVANASVTDVDVANASVANASVTNVNGSNVDGSNVVAANMPVSNAFVPNASAANVDGPNAVGANKDAANAIGTNAISTNEIATNAIVTNAIVRNMAVPAPKVTARVELTDGRLIAHLWTDAAISGGPALTPLTVHRAVVDALPGRDTAMAPHHYVIHRTDPVGPEHRDGGAVPAPVVEGDGRDPEVAGRQA</sequence>
<feature type="domain" description="Condensation" evidence="2">
    <location>
        <begin position="41"/>
        <end position="441"/>
    </location>
</feature>
<proteinExistence type="predicted"/>
<feature type="region of interest" description="Disordered" evidence="1">
    <location>
        <begin position="1"/>
        <end position="25"/>
    </location>
</feature>
<dbReference type="GeneID" id="95354854"/>
<evidence type="ECO:0000313" key="4">
    <source>
        <dbReference type="Proteomes" id="UP000617734"/>
    </source>
</evidence>
<evidence type="ECO:0000313" key="3">
    <source>
        <dbReference type="EMBL" id="GHH75555.1"/>
    </source>
</evidence>
<dbReference type="Gene3D" id="3.30.559.30">
    <property type="entry name" value="Nonribosomal peptide synthetase, condensation domain"/>
    <property type="match status" value="1"/>
</dbReference>